<evidence type="ECO:0000313" key="1">
    <source>
        <dbReference type="EMBL" id="KKK80249.1"/>
    </source>
</evidence>
<organism evidence="1">
    <name type="scientific">marine sediment metagenome</name>
    <dbReference type="NCBI Taxonomy" id="412755"/>
    <lineage>
        <taxon>unclassified sequences</taxon>
        <taxon>metagenomes</taxon>
        <taxon>ecological metagenomes</taxon>
    </lineage>
</organism>
<feature type="non-terminal residue" evidence="1">
    <location>
        <position position="58"/>
    </location>
</feature>
<gene>
    <name evidence="1" type="ORF">LCGC14_2825370</name>
</gene>
<comment type="caution">
    <text evidence="1">The sequence shown here is derived from an EMBL/GenBank/DDBJ whole genome shotgun (WGS) entry which is preliminary data.</text>
</comment>
<dbReference type="EMBL" id="LAZR01053668">
    <property type="protein sequence ID" value="KKK80249.1"/>
    <property type="molecule type" value="Genomic_DNA"/>
</dbReference>
<name>A0A0F9AP49_9ZZZZ</name>
<accession>A0A0F9AP49</accession>
<reference evidence="1" key="1">
    <citation type="journal article" date="2015" name="Nature">
        <title>Complex archaea that bridge the gap between prokaryotes and eukaryotes.</title>
        <authorList>
            <person name="Spang A."/>
            <person name="Saw J.H."/>
            <person name="Jorgensen S.L."/>
            <person name="Zaremba-Niedzwiedzka K."/>
            <person name="Martijn J."/>
            <person name="Lind A.E."/>
            <person name="van Eijk R."/>
            <person name="Schleper C."/>
            <person name="Guy L."/>
            <person name="Ettema T.J."/>
        </authorList>
    </citation>
    <scope>NUCLEOTIDE SEQUENCE</scope>
</reference>
<dbReference type="AlphaFoldDB" id="A0A0F9AP49"/>
<protein>
    <submittedName>
        <fullName evidence="1">Uncharacterized protein</fullName>
    </submittedName>
</protein>
<proteinExistence type="predicted"/>
<sequence length="58" mass="6746">MTPAEWVDILDLIHDLWPSRKQWPDKSSDRCYRQLKTQNAVTVRTAVERLAGDRPPSP</sequence>